<dbReference type="Proteomes" id="UP001199319">
    <property type="component" value="Unassembled WGS sequence"/>
</dbReference>
<accession>A0AAE3DDU1</accession>
<dbReference type="RefSeq" id="WP_302928104.1">
    <property type="nucleotide sequence ID" value="NZ_JAJEPW010000009.1"/>
</dbReference>
<dbReference type="AlphaFoldDB" id="A0AAE3DDU1"/>
<comment type="caution">
    <text evidence="1">The sequence shown here is derived from an EMBL/GenBank/DDBJ whole genome shotgun (WGS) entry which is preliminary data.</text>
</comment>
<sequence>MNGHTEDKPKDCRYCYFWKQTEGCTYRGKTDCYYVSAQKPPAAVSECDGCPYGRASPCIGWCTKELLRSMGLWKGREDT</sequence>
<evidence type="ECO:0000313" key="1">
    <source>
        <dbReference type="EMBL" id="MCC2128795.1"/>
    </source>
</evidence>
<dbReference type="EMBL" id="JAJEPW010000009">
    <property type="protein sequence ID" value="MCC2128795.1"/>
    <property type="molecule type" value="Genomic_DNA"/>
</dbReference>
<proteinExistence type="predicted"/>
<name>A0AAE3DDU1_9FIRM</name>
<keyword evidence="2" id="KW-1185">Reference proteome</keyword>
<reference evidence="1" key="1">
    <citation type="submission" date="2021-10" db="EMBL/GenBank/DDBJ databases">
        <title>Anaerobic single-cell dispensing facilitates the cultivation of human gut bacteria.</title>
        <authorList>
            <person name="Afrizal A."/>
        </authorList>
    </citation>
    <scope>NUCLEOTIDE SEQUENCE</scope>
    <source>
        <strain evidence="1">CLA-AA-H272</strain>
    </source>
</reference>
<gene>
    <name evidence="1" type="ORF">LKD37_04560</name>
</gene>
<organism evidence="1 2">
    <name type="scientific">Brotocaccenecus cirricatena</name>
    <dbReference type="NCBI Taxonomy" id="3064195"/>
    <lineage>
        <taxon>Bacteria</taxon>
        <taxon>Bacillati</taxon>
        <taxon>Bacillota</taxon>
        <taxon>Clostridia</taxon>
        <taxon>Eubacteriales</taxon>
        <taxon>Oscillospiraceae</taxon>
        <taxon>Brotocaccenecus</taxon>
    </lineage>
</organism>
<protein>
    <submittedName>
        <fullName evidence="1">Uncharacterized protein</fullName>
    </submittedName>
</protein>
<evidence type="ECO:0000313" key="2">
    <source>
        <dbReference type="Proteomes" id="UP001199319"/>
    </source>
</evidence>